<keyword evidence="2" id="KW-0418">Kinase</keyword>
<comment type="caution">
    <text evidence="2">The sequence shown here is derived from an EMBL/GenBank/DDBJ whole genome shotgun (WGS) entry which is preliminary data.</text>
</comment>
<keyword evidence="3" id="KW-1185">Reference proteome</keyword>
<feature type="region of interest" description="Disordered" evidence="1">
    <location>
        <begin position="100"/>
        <end position="123"/>
    </location>
</feature>
<evidence type="ECO:0000256" key="1">
    <source>
        <dbReference type="SAM" id="MobiDB-lite"/>
    </source>
</evidence>
<dbReference type="AlphaFoldDB" id="A0AAV4IPQ8"/>
<proteinExistence type="predicted"/>
<dbReference type="Proteomes" id="UP000762676">
    <property type="component" value="Unassembled WGS sequence"/>
</dbReference>
<accession>A0AAV4IPQ8</accession>
<sequence length="123" mass="14332">MFRENGLIYSKHYKSSQPKIVDFLGDNLHTGLHKPYKKLNDRLTYINRESNSPPSIIKNLPQDIEKRLTNNSSNAKIFEDAAILYKENGHVEALKYAGKKANTTTEIENKEKKQQMRKQKNQR</sequence>
<gene>
    <name evidence="2" type="ORF">ElyMa_006648300</name>
</gene>
<protein>
    <submittedName>
        <fullName evidence="2">Inositol hexakisphosphate and diphosphoinositol-pentakisphosphate kinase 2</fullName>
    </submittedName>
</protein>
<name>A0AAV4IPQ8_9GAST</name>
<evidence type="ECO:0000313" key="3">
    <source>
        <dbReference type="Proteomes" id="UP000762676"/>
    </source>
</evidence>
<evidence type="ECO:0000313" key="2">
    <source>
        <dbReference type="EMBL" id="GFS10491.1"/>
    </source>
</evidence>
<organism evidence="2 3">
    <name type="scientific">Elysia marginata</name>
    <dbReference type="NCBI Taxonomy" id="1093978"/>
    <lineage>
        <taxon>Eukaryota</taxon>
        <taxon>Metazoa</taxon>
        <taxon>Spiralia</taxon>
        <taxon>Lophotrochozoa</taxon>
        <taxon>Mollusca</taxon>
        <taxon>Gastropoda</taxon>
        <taxon>Heterobranchia</taxon>
        <taxon>Euthyneura</taxon>
        <taxon>Panpulmonata</taxon>
        <taxon>Sacoglossa</taxon>
        <taxon>Placobranchoidea</taxon>
        <taxon>Plakobranchidae</taxon>
        <taxon>Elysia</taxon>
    </lineage>
</organism>
<dbReference type="EMBL" id="BMAT01013331">
    <property type="protein sequence ID" value="GFS10491.1"/>
    <property type="molecule type" value="Genomic_DNA"/>
</dbReference>
<dbReference type="GO" id="GO:0016301">
    <property type="term" value="F:kinase activity"/>
    <property type="evidence" value="ECO:0007669"/>
    <property type="project" value="UniProtKB-KW"/>
</dbReference>
<reference evidence="2 3" key="1">
    <citation type="journal article" date="2021" name="Elife">
        <title>Chloroplast acquisition without the gene transfer in kleptoplastic sea slugs, Plakobranchus ocellatus.</title>
        <authorList>
            <person name="Maeda T."/>
            <person name="Takahashi S."/>
            <person name="Yoshida T."/>
            <person name="Shimamura S."/>
            <person name="Takaki Y."/>
            <person name="Nagai Y."/>
            <person name="Toyoda A."/>
            <person name="Suzuki Y."/>
            <person name="Arimoto A."/>
            <person name="Ishii H."/>
            <person name="Satoh N."/>
            <person name="Nishiyama T."/>
            <person name="Hasebe M."/>
            <person name="Maruyama T."/>
            <person name="Minagawa J."/>
            <person name="Obokata J."/>
            <person name="Shigenobu S."/>
        </authorList>
    </citation>
    <scope>NUCLEOTIDE SEQUENCE [LARGE SCALE GENOMIC DNA]</scope>
</reference>
<keyword evidence="2" id="KW-0808">Transferase</keyword>